<dbReference type="EMBL" id="CP097502">
    <property type="protein sequence ID" value="URD75409.1"/>
    <property type="molecule type" value="Genomic_DNA"/>
</dbReference>
<gene>
    <name evidence="2" type="ORF">MUK42_09708</name>
</gene>
<protein>
    <submittedName>
        <fullName evidence="2">Uncharacterized protein</fullName>
    </submittedName>
</protein>
<accession>A0A9E7EE02</accession>
<organism evidence="2 3">
    <name type="scientific">Musa troglodytarum</name>
    <name type="common">fe'i banana</name>
    <dbReference type="NCBI Taxonomy" id="320322"/>
    <lineage>
        <taxon>Eukaryota</taxon>
        <taxon>Viridiplantae</taxon>
        <taxon>Streptophyta</taxon>
        <taxon>Embryophyta</taxon>
        <taxon>Tracheophyta</taxon>
        <taxon>Spermatophyta</taxon>
        <taxon>Magnoliopsida</taxon>
        <taxon>Liliopsida</taxon>
        <taxon>Zingiberales</taxon>
        <taxon>Musaceae</taxon>
        <taxon>Musa</taxon>
    </lineage>
</organism>
<evidence type="ECO:0000313" key="2">
    <source>
        <dbReference type="EMBL" id="URD75409.1"/>
    </source>
</evidence>
<keyword evidence="3" id="KW-1185">Reference proteome</keyword>
<proteinExistence type="predicted"/>
<reference evidence="2" key="1">
    <citation type="submission" date="2022-05" db="EMBL/GenBank/DDBJ databases">
        <title>The Musa troglodytarum L. genome provides insights into the mechanism of non-climacteric behaviour and enrichment of carotenoids.</title>
        <authorList>
            <person name="Wang J."/>
        </authorList>
    </citation>
    <scope>NUCLEOTIDE SEQUENCE</scope>
    <source>
        <tissue evidence="2">Leaf</tissue>
    </source>
</reference>
<feature type="region of interest" description="Disordered" evidence="1">
    <location>
        <begin position="51"/>
        <end position="73"/>
    </location>
</feature>
<evidence type="ECO:0000256" key="1">
    <source>
        <dbReference type="SAM" id="MobiDB-lite"/>
    </source>
</evidence>
<evidence type="ECO:0000313" key="3">
    <source>
        <dbReference type="Proteomes" id="UP001055439"/>
    </source>
</evidence>
<dbReference type="AlphaFoldDB" id="A0A9E7EE02"/>
<name>A0A9E7EE02_9LILI</name>
<sequence length="73" mass="7979">MADALGLLREANLEQSQLTEQTTDCVRSPEAGVVTEFYPEVSAVTNIQDLDEQQEESPKEEILGSSPVANQMP</sequence>
<dbReference type="Proteomes" id="UP001055439">
    <property type="component" value="Chromosome 1"/>
</dbReference>